<evidence type="ECO:0000256" key="1">
    <source>
        <dbReference type="ARBA" id="ARBA00022529"/>
    </source>
</evidence>
<keyword evidence="6" id="KW-0732">Signal</keyword>
<comment type="caution">
    <text evidence="8">The sequence shown here is derived from an EMBL/GenBank/DDBJ whole genome shotgun (WGS) entry which is preliminary data.</text>
</comment>
<dbReference type="AlphaFoldDB" id="A0A928KNQ5"/>
<dbReference type="GO" id="GO:0031640">
    <property type="term" value="P:killing of cells of another organism"/>
    <property type="evidence" value="ECO:0007669"/>
    <property type="project" value="UniProtKB-KW"/>
</dbReference>
<dbReference type="SUPFAM" id="SSF49373">
    <property type="entry name" value="Invasin/intimin cell-adhesion fragments"/>
    <property type="match status" value="1"/>
</dbReference>
<dbReference type="InterPro" id="IPR003343">
    <property type="entry name" value="Big_2"/>
</dbReference>
<dbReference type="InterPro" id="IPR023347">
    <property type="entry name" value="Lysozyme_dom_sf"/>
</dbReference>
<comment type="catalytic activity">
    <reaction evidence="4">
        <text>Hydrolysis of (1-&gt;4)-beta-linkages between N-acetylmuramic acid and N-acetyl-D-glucosamine residues in a peptidoglycan and between N-acetyl-D-glucosamine residues in chitodextrins.</text>
        <dbReference type="EC" id="3.2.1.17"/>
    </reaction>
</comment>
<feature type="domain" description="SH3b" evidence="7">
    <location>
        <begin position="32"/>
        <end position="95"/>
    </location>
</feature>
<dbReference type="Pfam" id="PF00959">
    <property type="entry name" value="Phage_lysozyme"/>
    <property type="match status" value="1"/>
</dbReference>
<keyword evidence="1 4" id="KW-0929">Antimicrobial</keyword>
<dbReference type="PANTHER" id="PTHR34408:SF1">
    <property type="entry name" value="GLYCOSYL HYDROLASE FAMILY 19 DOMAIN-CONTAINING PROTEIN HI_1415"/>
    <property type="match status" value="1"/>
</dbReference>
<dbReference type="GO" id="GO:0003796">
    <property type="term" value="F:lysozyme activity"/>
    <property type="evidence" value="ECO:0007669"/>
    <property type="project" value="UniProtKB-EC"/>
</dbReference>
<protein>
    <recommendedName>
        <fullName evidence="4">Lysozyme</fullName>
        <ecNumber evidence="4">3.2.1.17</ecNumber>
    </recommendedName>
</protein>
<comment type="similarity">
    <text evidence="4">Belongs to the glycosyl hydrolase 24 family.</text>
</comment>
<dbReference type="InterPro" id="IPR033907">
    <property type="entry name" value="Endolysin_autolysin"/>
</dbReference>
<dbReference type="Proteomes" id="UP000754750">
    <property type="component" value="Unassembled WGS sequence"/>
</dbReference>
<keyword evidence="4" id="KW-0326">Glycosidase</keyword>
<dbReference type="InterPro" id="IPR036028">
    <property type="entry name" value="SH3-like_dom_sf"/>
</dbReference>
<keyword evidence="4" id="KW-0378">Hydrolase</keyword>
<dbReference type="InterPro" id="IPR052354">
    <property type="entry name" value="Cell_Wall_Dynamics_Protein"/>
</dbReference>
<name>A0A928KNQ5_9FIRM</name>
<feature type="domain" description="SH3b" evidence="7">
    <location>
        <begin position="418"/>
        <end position="487"/>
    </location>
</feature>
<dbReference type="CDD" id="cd00737">
    <property type="entry name" value="lyz_endolysin_autolysin"/>
    <property type="match status" value="1"/>
</dbReference>
<gene>
    <name evidence="8" type="ORF">E7512_00085</name>
</gene>
<feature type="region of interest" description="Disordered" evidence="5">
    <location>
        <begin position="212"/>
        <end position="232"/>
    </location>
</feature>
<sequence length="959" mass="99686">MRPSVTKRFFSAVLSAAVTTAAFVNMMPVVMAAQATTTDKLNIRSGPGTSYQIVKTIEKGTKVETLDAGSSGWYKIKLADGTQGYCSSQYVRVASSGSSGGAGSSAPAGGSSSAYGTLTLDTRSYTMAPGNIYDFRAKVEGMGLTQADVKVYSSRTGIAAVTRVAGTDKYRVTARGEGVCYVVAEVAGVHASIKITVQKGVKAWGESTRSISLLGNHPGRPSGGDSSSGGQTGAITLDTKSYQFASVGKVYQFLAKGIAKGSSPTVTSSNPSAVSVSLKNANDPRGYLYEIKAVSAGSAVITVSSGSASAQLTAAVPGSGGSGGQTGAFALDTSSYAFSSVGGVYQFLAKGLASGSSPTATSSNPSVVSVSLKNAHDPRGYLYEIKAVSAGSAVITVTSGSYSAFLTASVPSSGGSGGGSTEITGARTTTAVNLRSEPNTNCSVLVTLKPGAVVAVLDTTSYPDWTKVRTAEGKTGYLYNDYIEYLYGNDGTQISGLTLSNTSGTIPKGKSYYVKASVSPTGADVTWTSSNTGVATVNNGFIYGNQPGSAVITAKSGSKTATCRVTVTAAEPVKTAYTTPNVAGIGQQVELVAVTDNTRSSVRFVVSMNDGTKKTLDVGSYTTETSTNGNLAPNYTRVWKTAVTFSSPGTYPVAVYSSTGSGYSSTGVTTSSFVVSTQEKTSSTRENRRVSDEMLALIGKWEGYRAAVYPDTLAGNIPTIGYGQTFGAGALFYNNQTKTEAWAQLLNSVNGSYTQAVNTFLANNNIKANQQNFDAMVSFSYNVGAGYWSGTSAFDIREIMLNSVVPPTVPAGGLSASATLNFDLFPSASSAGGRLTEVAASTFLQVLQISVDASTKSVWYQVQTPDGTVGWARSGAIRFSDAASMQRDLSYTDSHAIATEWLRWNQAGGKVYAGLVYRRLGETKVFSFGNYTEADSANANYKRNTYGYTYPVSAQPYEQ</sequence>
<dbReference type="InterPro" id="IPR008964">
    <property type="entry name" value="Invasin/intimin_cell_adhesion"/>
</dbReference>
<dbReference type="EMBL" id="SVNY01000001">
    <property type="protein sequence ID" value="MBE6831982.1"/>
    <property type="molecule type" value="Genomic_DNA"/>
</dbReference>
<dbReference type="EC" id="3.2.1.17" evidence="4"/>
<dbReference type="Gene3D" id="2.60.40.1080">
    <property type="match status" value="3"/>
</dbReference>
<evidence type="ECO:0000256" key="5">
    <source>
        <dbReference type="SAM" id="MobiDB-lite"/>
    </source>
</evidence>
<evidence type="ECO:0000313" key="9">
    <source>
        <dbReference type="Proteomes" id="UP000754750"/>
    </source>
</evidence>
<dbReference type="Pfam" id="PF08239">
    <property type="entry name" value="SH3_3"/>
    <property type="match status" value="2"/>
</dbReference>
<evidence type="ECO:0000259" key="7">
    <source>
        <dbReference type="PROSITE" id="PS51781"/>
    </source>
</evidence>
<dbReference type="Gene3D" id="2.30.30.40">
    <property type="entry name" value="SH3 Domains"/>
    <property type="match status" value="2"/>
</dbReference>
<proteinExistence type="inferred from homology"/>
<dbReference type="SUPFAM" id="SSF50044">
    <property type="entry name" value="SH3-domain"/>
    <property type="match status" value="1"/>
</dbReference>
<evidence type="ECO:0000256" key="2">
    <source>
        <dbReference type="ARBA" id="ARBA00022638"/>
    </source>
</evidence>
<dbReference type="GO" id="GO:0042742">
    <property type="term" value="P:defense response to bacterium"/>
    <property type="evidence" value="ECO:0007669"/>
    <property type="project" value="UniProtKB-KW"/>
</dbReference>
<dbReference type="GO" id="GO:0009253">
    <property type="term" value="P:peptidoglycan catabolic process"/>
    <property type="evidence" value="ECO:0007669"/>
    <property type="project" value="InterPro"/>
</dbReference>
<dbReference type="InterPro" id="IPR003646">
    <property type="entry name" value="SH3-like_bac-type"/>
</dbReference>
<dbReference type="GO" id="GO:0016998">
    <property type="term" value="P:cell wall macromolecule catabolic process"/>
    <property type="evidence" value="ECO:0007669"/>
    <property type="project" value="InterPro"/>
</dbReference>
<dbReference type="SMART" id="SM00635">
    <property type="entry name" value="BID_2"/>
    <property type="match status" value="3"/>
</dbReference>
<accession>A0A928KNQ5</accession>
<evidence type="ECO:0000313" key="8">
    <source>
        <dbReference type="EMBL" id="MBE6831982.1"/>
    </source>
</evidence>
<dbReference type="Gene3D" id="1.10.530.40">
    <property type="match status" value="2"/>
</dbReference>
<keyword evidence="3" id="KW-1035">Host cytoplasm</keyword>
<dbReference type="PANTHER" id="PTHR34408">
    <property type="entry name" value="FAMILY PROTEIN, PUTATIVE-RELATED"/>
    <property type="match status" value="1"/>
</dbReference>
<organism evidence="8 9">
    <name type="scientific">Faecalispora sporosphaeroides</name>
    <dbReference type="NCBI Taxonomy" id="1549"/>
    <lineage>
        <taxon>Bacteria</taxon>
        <taxon>Bacillati</taxon>
        <taxon>Bacillota</taxon>
        <taxon>Clostridia</taxon>
        <taxon>Eubacteriales</taxon>
        <taxon>Oscillospiraceae</taxon>
        <taxon>Faecalispora</taxon>
    </lineage>
</organism>
<dbReference type="InterPro" id="IPR002196">
    <property type="entry name" value="Glyco_hydro_24"/>
</dbReference>
<keyword evidence="2 4" id="KW-0081">Bacteriolytic enzyme</keyword>
<evidence type="ECO:0000256" key="3">
    <source>
        <dbReference type="ARBA" id="ARBA00023200"/>
    </source>
</evidence>
<dbReference type="InterPro" id="IPR023346">
    <property type="entry name" value="Lysozyme-like_dom_sf"/>
</dbReference>
<dbReference type="SUPFAM" id="SSF53955">
    <property type="entry name" value="Lysozyme-like"/>
    <property type="match status" value="2"/>
</dbReference>
<feature type="chain" id="PRO_5037702995" description="Lysozyme" evidence="6">
    <location>
        <begin position="33"/>
        <end position="959"/>
    </location>
</feature>
<evidence type="ECO:0000256" key="4">
    <source>
        <dbReference type="RuleBase" id="RU003788"/>
    </source>
</evidence>
<dbReference type="SMART" id="SM00287">
    <property type="entry name" value="SH3b"/>
    <property type="match status" value="2"/>
</dbReference>
<evidence type="ECO:0000256" key="6">
    <source>
        <dbReference type="SAM" id="SignalP"/>
    </source>
</evidence>
<feature type="signal peptide" evidence="6">
    <location>
        <begin position="1"/>
        <end position="32"/>
    </location>
</feature>
<reference evidence="8" key="1">
    <citation type="submission" date="2019-04" db="EMBL/GenBank/DDBJ databases">
        <title>Evolution of Biomass-Degrading Anaerobic Consortia Revealed by Metagenomics.</title>
        <authorList>
            <person name="Peng X."/>
        </authorList>
    </citation>
    <scope>NUCLEOTIDE SEQUENCE</scope>
    <source>
        <strain evidence="8">SIG551</strain>
    </source>
</reference>
<dbReference type="Pfam" id="PF02368">
    <property type="entry name" value="Big_2"/>
    <property type="match status" value="1"/>
</dbReference>
<dbReference type="PROSITE" id="PS51781">
    <property type="entry name" value="SH3B"/>
    <property type="match status" value="2"/>
</dbReference>